<protein>
    <submittedName>
        <fullName evidence="2">Uncharacterized protein</fullName>
    </submittedName>
</protein>
<dbReference type="Proteomes" id="UP000298061">
    <property type="component" value="Unassembled WGS sequence"/>
</dbReference>
<name>A0A4Y9ZXN4_9AGAM</name>
<accession>A0A4Y9ZXN4</accession>
<feature type="transmembrane region" description="Helical" evidence="1">
    <location>
        <begin position="36"/>
        <end position="58"/>
    </location>
</feature>
<comment type="caution">
    <text evidence="2">The sequence shown here is derived from an EMBL/GenBank/DDBJ whole genome shotgun (WGS) entry which is preliminary data.</text>
</comment>
<gene>
    <name evidence="2" type="ORF">EWM64_g5230</name>
</gene>
<organism evidence="2 3">
    <name type="scientific">Hericium alpestre</name>
    <dbReference type="NCBI Taxonomy" id="135208"/>
    <lineage>
        <taxon>Eukaryota</taxon>
        <taxon>Fungi</taxon>
        <taxon>Dikarya</taxon>
        <taxon>Basidiomycota</taxon>
        <taxon>Agaricomycotina</taxon>
        <taxon>Agaricomycetes</taxon>
        <taxon>Russulales</taxon>
        <taxon>Hericiaceae</taxon>
        <taxon>Hericium</taxon>
    </lineage>
</organism>
<keyword evidence="3" id="KW-1185">Reference proteome</keyword>
<dbReference type="OrthoDB" id="2923771at2759"/>
<evidence type="ECO:0000313" key="3">
    <source>
        <dbReference type="Proteomes" id="UP000298061"/>
    </source>
</evidence>
<dbReference type="EMBL" id="SFCI01000617">
    <property type="protein sequence ID" value="TFY78783.1"/>
    <property type="molecule type" value="Genomic_DNA"/>
</dbReference>
<keyword evidence="1" id="KW-0472">Membrane</keyword>
<feature type="transmembrane region" description="Helical" evidence="1">
    <location>
        <begin position="247"/>
        <end position="264"/>
    </location>
</feature>
<evidence type="ECO:0000313" key="2">
    <source>
        <dbReference type="EMBL" id="TFY78783.1"/>
    </source>
</evidence>
<sequence>MTGSAASSGQTTQKTSRFKQMRWAYGAMIGYLKKPYAWVIACIIATVVAIVLGVILGWRFRTRQLQDPGGGLRVRRQEDAGTLRNLLAQSPDMSGGHSSSTPSNGRPDQSVFQFNATALRFDNWSNAPFFRTVVNLYENHKQAAFVLCLRYRYASSILSLEGVTDMNFIIYRTVVYAIVIIMAMWLVNLDLTAIMIKAVCFRYRMEPSVLVVPVSTLFAFTSLRGTMPGAPASFGAIIDFVGTLPTFAFLIMSTLFCLLCFLFGEDYMKNPVKEKP</sequence>
<evidence type="ECO:0000256" key="1">
    <source>
        <dbReference type="SAM" id="Phobius"/>
    </source>
</evidence>
<dbReference type="STRING" id="135208.A0A4Y9ZXN4"/>
<reference evidence="2 3" key="1">
    <citation type="submission" date="2019-02" db="EMBL/GenBank/DDBJ databases">
        <title>Genome sequencing of the rare red list fungi Hericium alpestre (H. flagellum).</title>
        <authorList>
            <person name="Buettner E."/>
            <person name="Kellner H."/>
        </authorList>
    </citation>
    <scope>NUCLEOTIDE SEQUENCE [LARGE SCALE GENOMIC DNA]</scope>
    <source>
        <strain evidence="2 3">DSM 108284</strain>
    </source>
</reference>
<keyword evidence="1" id="KW-1133">Transmembrane helix</keyword>
<dbReference type="AlphaFoldDB" id="A0A4Y9ZXN4"/>
<keyword evidence="1" id="KW-0812">Transmembrane</keyword>
<feature type="transmembrane region" description="Helical" evidence="1">
    <location>
        <begin position="168"/>
        <end position="187"/>
    </location>
</feature>
<proteinExistence type="predicted"/>